<dbReference type="PROSITE" id="PS00809">
    <property type="entry name" value="ADP_GLC_PYROPHOSPH_2"/>
    <property type="match status" value="1"/>
</dbReference>
<keyword evidence="7 9" id="KW-0320">Glycogen biosynthesis</keyword>
<comment type="pathway">
    <text evidence="9">Glycan biosynthesis; glycogen biosynthesis.</text>
</comment>
<comment type="function">
    <text evidence="9">Involved in the biosynthesis of ADP-glucose, a building block required for the elongation reactions to produce glycogen. Catalyzes the reaction between ATP and alpha-D-glucose 1-phosphate (G1P) to produce pyrophosphate and ADP-Glc.</text>
</comment>
<keyword evidence="6 9" id="KW-0067">ATP-binding</keyword>
<keyword evidence="5 9" id="KW-0547">Nucleotide-binding</keyword>
<evidence type="ECO:0000256" key="9">
    <source>
        <dbReference type="HAMAP-Rule" id="MF_00624"/>
    </source>
</evidence>
<accession>A0A1I3XPI8</accession>
<gene>
    <name evidence="9" type="primary">glgC</name>
    <name evidence="12" type="ORF">SAMN05192584_104271</name>
</gene>
<keyword evidence="8 9" id="KW-0119">Carbohydrate metabolism</keyword>
<organism evidence="12 13">
    <name type="scientific">Streptomyces pini</name>
    <dbReference type="NCBI Taxonomy" id="1520580"/>
    <lineage>
        <taxon>Bacteria</taxon>
        <taxon>Bacillati</taxon>
        <taxon>Actinomycetota</taxon>
        <taxon>Actinomycetes</taxon>
        <taxon>Kitasatosporales</taxon>
        <taxon>Streptomycetaceae</taxon>
        <taxon>Streptomyces</taxon>
    </lineage>
</organism>
<feature type="binding site" evidence="9">
    <location>
        <position position="100"/>
    </location>
    <ligand>
        <name>alpha-D-glucose 1-phosphate</name>
        <dbReference type="ChEBI" id="CHEBI:58601"/>
    </ligand>
</feature>
<dbReference type="Gene3D" id="3.90.550.10">
    <property type="entry name" value="Spore Coat Polysaccharide Biosynthesis Protein SpsA, Chain A"/>
    <property type="match status" value="1"/>
</dbReference>
<reference evidence="13" key="1">
    <citation type="submission" date="2016-10" db="EMBL/GenBank/DDBJ databases">
        <authorList>
            <person name="Varghese N."/>
            <person name="Submissions S."/>
        </authorList>
    </citation>
    <scope>NUCLEOTIDE SEQUENCE [LARGE SCALE GENOMIC DNA]</scope>
    <source>
        <strain evidence="13">PL19</strain>
    </source>
</reference>
<dbReference type="PROSITE" id="PS00810">
    <property type="entry name" value="ADP_GLC_PYROPHOSPH_3"/>
    <property type="match status" value="1"/>
</dbReference>
<dbReference type="InterPro" id="IPR023049">
    <property type="entry name" value="GlgC_bac"/>
</dbReference>
<dbReference type="InterPro" id="IPR029044">
    <property type="entry name" value="Nucleotide-diphossugar_trans"/>
</dbReference>
<feature type="site" description="Could play a key role in the communication between the regulatory and the substrate sites" evidence="9">
    <location>
        <position position="62"/>
    </location>
</feature>
<keyword evidence="2 9" id="KW-0321">Glycogen metabolism</keyword>
<evidence type="ECO:0000256" key="8">
    <source>
        <dbReference type="ARBA" id="ARBA00023277"/>
    </source>
</evidence>
<name>A0A1I3XPI8_9ACTN</name>
<dbReference type="SUPFAM" id="SSF53448">
    <property type="entry name" value="Nucleotide-diphospho-sugar transferases"/>
    <property type="match status" value="1"/>
</dbReference>
<feature type="binding site" evidence="9">
    <location>
        <begin position="181"/>
        <end position="182"/>
    </location>
    <ligand>
        <name>alpha-D-glucose 1-phosphate</name>
        <dbReference type="ChEBI" id="CHEBI:58601"/>
    </ligand>
</feature>
<dbReference type="InterPro" id="IPR011004">
    <property type="entry name" value="Trimer_LpxA-like_sf"/>
</dbReference>
<dbReference type="PROSITE" id="PS00808">
    <property type="entry name" value="ADP_GLC_PYROPHOSPH_1"/>
    <property type="match status" value="1"/>
</dbReference>
<dbReference type="CDD" id="cd04651">
    <property type="entry name" value="LbH_G1P_AT_C"/>
    <property type="match status" value="1"/>
</dbReference>
<dbReference type="GO" id="GO:0005978">
    <property type="term" value="P:glycogen biosynthetic process"/>
    <property type="evidence" value="ECO:0007669"/>
    <property type="project" value="UniProtKB-UniRule"/>
</dbReference>
<evidence type="ECO:0000256" key="1">
    <source>
        <dbReference type="ARBA" id="ARBA00010443"/>
    </source>
</evidence>
<evidence type="ECO:0000259" key="10">
    <source>
        <dbReference type="Pfam" id="PF00483"/>
    </source>
</evidence>
<dbReference type="Proteomes" id="UP000198928">
    <property type="component" value="Unassembled WGS sequence"/>
</dbReference>
<dbReference type="GO" id="GO:0008878">
    <property type="term" value="F:glucose-1-phosphate adenylyltransferase activity"/>
    <property type="evidence" value="ECO:0007669"/>
    <property type="project" value="UniProtKB-UniRule"/>
</dbReference>
<dbReference type="EC" id="2.7.7.27" evidence="9"/>
<dbReference type="InterPro" id="IPR005835">
    <property type="entry name" value="NTP_transferase_dom"/>
</dbReference>
<comment type="subunit">
    <text evidence="9">Homotetramer.</text>
</comment>
<dbReference type="Gene3D" id="2.160.10.10">
    <property type="entry name" value="Hexapeptide repeat proteins"/>
    <property type="match status" value="1"/>
</dbReference>
<keyword evidence="13" id="KW-1185">Reference proteome</keyword>
<protein>
    <recommendedName>
        <fullName evidence="9">Glucose-1-phosphate adenylyltransferase</fullName>
        <ecNumber evidence="9">2.7.7.27</ecNumber>
    </recommendedName>
    <alternativeName>
        <fullName evidence="9">ADP-glucose pyrophosphorylase</fullName>
        <shortName evidence="9">ADPGlc PPase</shortName>
    </alternativeName>
    <alternativeName>
        <fullName evidence="9">ADP-glucose synthase</fullName>
    </alternativeName>
</protein>
<feature type="binding site" evidence="9">
    <location>
        <position position="165"/>
    </location>
    <ligand>
        <name>alpha-D-glucose 1-phosphate</name>
        <dbReference type="ChEBI" id="CHEBI:58601"/>
    </ligand>
</feature>
<keyword evidence="3 9" id="KW-0808">Transferase</keyword>
<dbReference type="PANTHER" id="PTHR43523">
    <property type="entry name" value="GLUCOSE-1-PHOSPHATE ADENYLYLTRANSFERASE-RELATED"/>
    <property type="match status" value="1"/>
</dbReference>
<dbReference type="NCBIfam" id="NF002023">
    <property type="entry name" value="PRK00844.1"/>
    <property type="match status" value="1"/>
</dbReference>
<dbReference type="OrthoDB" id="9801810at2"/>
<dbReference type="GO" id="GO:0005524">
    <property type="term" value="F:ATP binding"/>
    <property type="evidence" value="ECO:0007669"/>
    <property type="project" value="UniProtKB-KW"/>
</dbReference>
<comment type="similarity">
    <text evidence="1 9">Belongs to the bacterial/plant glucose-1-phosphate adenylyltransferase family.</text>
</comment>
<dbReference type="HAMAP" id="MF_00624">
    <property type="entry name" value="GlgC"/>
    <property type="match status" value="1"/>
</dbReference>
<dbReference type="InterPro" id="IPR011831">
    <property type="entry name" value="ADP-Glc_PPase"/>
</dbReference>
<keyword evidence="4 9" id="KW-0548">Nucleotidyltransferase</keyword>
<dbReference type="CDD" id="cd02508">
    <property type="entry name" value="ADP_Glucose_PP"/>
    <property type="match status" value="1"/>
</dbReference>
<feature type="site" description="Could play a key role in the communication between the regulatory and the substrate sites" evidence="9">
    <location>
        <position position="99"/>
    </location>
</feature>
<evidence type="ECO:0000256" key="4">
    <source>
        <dbReference type="ARBA" id="ARBA00022695"/>
    </source>
</evidence>
<evidence type="ECO:0000256" key="2">
    <source>
        <dbReference type="ARBA" id="ARBA00022600"/>
    </source>
</evidence>
<dbReference type="InterPro" id="IPR005836">
    <property type="entry name" value="ADP_Glu_pyroP_CS"/>
</dbReference>
<dbReference type="PANTHER" id="PTHR43523:SF2">
    <property type="entry name" value="GLUCOSE-1-PHOSPHATE ADENYLYLTRANSFERASE"/>
    <property type="match status" value="1"/>
</dbReference>
<evidence type="ECO:0000259" key="11">
    <source>
        <dbReference type="Pfam" id="PF24894"/>
    </source>
</evidence>
<dbReference type="AlphaFoldDB" id="A0A1I3XPI8"/>
<dbReference type="Pfam" id="PF24894">
    <property type="entry name" value="Hexapep_GlmU"/>
    <property type="match status" value="1"/>
</dbReference>
<dbReference type="SUPFAM" id="SSF51161">
    <property type="entry name" value="Trimeric LpxA-like enzymes"/>
    <property type="match status" value="1"/>
</dbReference>
<dbReference type="EMBL" id="FOSG01000004">
    <property type="protein sequence ID" value="SFK21403.1"/>
    <property type="molecule type" value="Genomic_DNA"/>
</dbReference>
<evidence type="ECO:0000256" key="6">
    <source>
        <dbReference type="ARBA" id="ARBA00022840"/>
    </source>
</evidence>
<evidence type="ECO:0000313" key="12">
    <source>
        <dbReference type="EMBL" id="SFK21403.1"/>
    </source>
</evidence>
<evidence type="ECO:0000256" key="3">
    <source>
        <dbReference type="ARBA" id="ARBA00022679"/>
    </source>
</evidence>
<feature type="domain" description="Glucose-1-phosphate adenylyltransferase/Bifunctional protein GlmU-like C-terminal hexapeptide" evidence="11">
    <location>
        <begin position="308"/>
        <end position="398"/>
    </location>
</feature>
<comment type="catalytic activity">
    <reaction evidence="9">
        <text>alpha-D-glucose 1-phosphate + ATP + H(+) = ADP-alpha-D-glucose + diphosphate</text>
        <dbReference type="Rhea" id="RHEA:12120"/>
        <dbReference type="ChEBI" id="CHEBI:15378"/>
        <dbReference type="ChEBI" id="CHEBI:30616"/>
        <dbReference type="ChEBI" id="CHEBI:33019"/>
        <dbReference type="ChEBI" id="CHEBI:57498"/>
        <dbReference type="ChEBI" id="CHEBI:58601"/>
        <dbReference type="EC" id="2.7.7.27"/>
    </reaction>
</comment>
<evidence type="ECO:0000256" key="7">
    <source>
        <dbReference type="ARBA" id="ARBA00023056"/>
    </source>
</evidence>
<evidence type="ECO:0000313" key="13">
    <source>
        <dbReference type="Proteomes" id="UP000198928"/>
    </source>
</evidence>
<dbReference type="NCBIfam" id="TIGR02091">
    <property type="entry name" value="glgC"/>
    <property type="match status" value="1"/>
</dbReference>
<dbReference type="InterPro" id="IPR056818">
    <property type="entry name" value="GlmU/GlgC-like_hexapep"/>
</dbReference>
<dbReference type="RefSeq" id="WP_093848789.1">
    <property type="nucleotide sequence ID" value="NZ_FOSG01000004.1"/>
</dbReference>
<dbReference type="UniPathway" id="UPA00164"/>
<feature type="domain" description="Nucleotidyl transferase" evidence="10">
    <location>
        <begin position="10"/>
        <end position="279"/>
    </location>
</feature>
<proteinExistence type="inferred from homology"/>
<evidence type="ECO:0000256" key="5">
    <source>
        <dbReference type="ARBA" id="ARBA00022741"/>
    </source>
</evidence>
<feature type="binding site" evidence="9">
    <location>
        <position position="199"/>
    </location>
    <ligand>
        <name>alpha-D-glucose 1-phosphate</name>
        <dbReference type="ChEBI" id="CHEBI:58601"/>
    </ligand>
</feature>
<sequence length="406" mass="43933">MRRGGPSVLGIVLAGGAGKRLMPLTADRAKPAVVFGGTYRLVDFVLSNLVNGDILRICVLTQYKSHSLDRHITTTWRMSSLLGNYVTPVPAQQRLGPHWYLGSADAILQSLNLVQDERPDHIAVFGADHVYRMDPRQMLRQHIDGGAGVTVAGIRVPRAESSAFGVIKPGPDGRTVEGFLEKPTDPPGLQDDPDSVLASMGNYVFTTRALVESLFKDAEDENSVHDMGGSILPILTESGEAQLYDFNTNHVPGETTRDQGYWRDVGTLDAYYDAHMDLIAERPAFNLYNRDWPVYTHSSQLSPARFNAGGIAGESIVSAGCLIRGQVTRSVLSPGVVVEEGAVVQDCVLHDNVRVGRGAIVRGAILDKHIEVPPGAAVGVDERSDRELYSVSENGVVALGKGQRVM</sequence>
<dbReference type="Pfam" id="PF00483">
    <property type="entry name" value="NTP_transferase"/>
    <property type="match status" value="1"/>
</dbReference>